<evidence type="ECO:0000313" key="3">
    <source>
        <dbReference type="Proteomes" id="UP000326924"/>
    </source>
</evidence>
<accession>A0A5J5ELH1</accession>
<comment type="caution">
    <text evidence="2">The sequence shown here is derived from an EMBL/GenBank/DDBJ whole genome shotgun (WGS) entry which is preliminary data.</text>
</comment>
<evidence type="ECO:0000256" key="1">
    <source>
        <dbReference type="SAM" id="MobiDB-lite"/>
    </source>
</evidence>
<evidence type="ECO:0000313" key="2">
    <source>
        <dbReference type="EMBL" id="KAA8895578.1"/>
    </source>
</evidence>
<feature type="region of interest" description="Disordered" evidence="1">
    <location>
        <begin position="66"/>
        <end position="103"/>
    </location>
</feature>
<gene>
    <name evidence="2" type="ORF">FN846DRAFT_894032</name>
</gene>
<name>A0A5J5ELH1_9PEZI</name>
<dbReference type="InParanoid" id="A0A5J5ELH1"/>
<dbReference type="Proteomes" id="UP000326924">
    <property type="component" value="Unassembled WGS sequence"/>
</dbReference>
<keyword evidence="3" id="KW-1185">Reference proteome</keyword>
<feature type="compositionally biased region" description="Acidic residues" evidence="1">
    <location>
        <begin position="82"/>
        <end position="100"/>
    </location>
</feature>
<proteinExistence type="predicted"/>
<sequence>MSGEQQPALSAQAEEDAMRGFYNELSGTLGADGARRLSGLKTSTYTAFRYARKIIFREEVPRVRKGNNAGTAADAPGREITEPEVDEDDSGTEGDTESDAELPSARVLSPQNMISLHQLELASRSRAEPVKLTIRLESPLGLVSSRLVCITTPYRRCDRFNQQLEPPNLSTRSFLSNTLKGARSTRTRCCFTLAPPKPARRRRCRRAFLRHC</sequence>
<protein>
    <submittedName>
        <fullName evidence="2">Uncharacterized protein</fullName>
    </submittedName>
</protein>
<dbReference type="AlphaFoldDB" id="A0A5J5ELH1"/>
<organism evidence="2 3">
    <name type="scientific">Sphaerosporella brunnea</name>
    <dbReference type="NCBI Taxonomy" id="1250544"/>
    <lineage>
        <taxon>Eukaryota</taxon>
        <taxon>Fungi</taxon>
        <taxon>Dikarya</taxon>
        <taxon>Ascomycota</taxon>
        <taxon>Pezizomycotina</taxon>
        <taxon>Pezizomycetes</taxon>
        <taxon>Pezizales</taxon>
        <taxon>Pyronemataceae</taxon>
        <taxon>Sphaerosporella</taxon>
    </lineage>
</organism>
<reference evidence="2 3" key="1">
    <citation type="submission" date="2019-09" db="EMBL/GenBank/DDBJ databases">
        <title>Draft genome of the ectomycorrhizal ascomycete Sphaerosporella brunnea.</title>
        <authorList>
            <consortium name="DOE Joint Genome Institute"/>
            <person name="Benucci G.M."/>
            <person name="Marozzi G."/>
            <person name="Antonielli L."/>
            <person name="Sanchez S."/>
            <person name="Marco P."/>
            <person name="Wang X."/>
            <person name="Falini L.B."/>
            <person name="Barry K."/>
            <person name="Haridas S."/>
            <person name="Lipzen A."/>
            <person name="Labutti K."/>
            <person name="Grigoriev I.V."/>
            <person name="Murat C."/>
            <person name="Martin F."/>
            <person name="Albertini E."/>
            <person name="Donnini D."/>
            <person name="Bonito G."/>
        </authorList>
    </citation>
    <scope>NUCLEOTIDE SEQUENCE [LARGE SCALE GENOMIC DNA]</scope>
    <source>
        <strain evidence="2 3">Sb_GMNB300</strain>
    </source>
</reference>
<dbReference type="EMBL" id="VXIS01000256">
    <property type="protein sequence ID" value="KAA8895578.1"/>
    <property type="molecule type" value="Genomic_DNA"/>
</dbReference>